<keyword evidence="4 8" id="KW-0813">Transport</keyword>
<comment type="subcellular location">
    <subcellularLocation>
        <location evidence="2">Endoplasmic reticulum</location>
    </subcellularLocation>
    <subcellularLocation>
        <location evidence="1 8">Golgi apparatus</location>
        <location evidence="1 8">cis-Golgi network</location>
    </subcellularLocation>
</comment>
<dbReference type="InterPro" id="IPR007194">
    <property type="entry name" value="TRAPP_component"/>
</dbReference>
<keyword evidence="6 8" id="KW-0931">ER-Golgi transport</keyword>
<comment type="caution">
    <text evidence="9">The sequence shown here is derived from an EMBL/GenBank/DDBJ whole genome shotgun (WGS) entry which is preliminary data.</text>
</comment>
<dbReference type="SUPFAM" id="SSF111126">
    <property type="entry name" value="Ligand-binding domain in the NO signalling and Golgi transport"/>
    <property type="match status" value="1"/>
</dbReference>
<evidence type="ECO:0000256" key="2">
    <source>
        <dbReference type="ARBA" id="ARBA00004240"/>
    </source>
</evidence>
<comment type="similarity">
    <text evidence="3 8">Belongs to the TRAPP small subunits family. BET3 subfamily.</text>
</comment>
<dbReference type="EMBL" id="JADGIZ020000044">
    <property type="protein sequence ID" value="KAL2913597.1"/>
    <property type="molecule type" value="Genomic_DNA"/>
</dbReference>
<keyword evidence="5" id="KW-0256">Endoplasmic reticulum</keyword>
<evidence type="ECO:0000256" key="4">
    <source>
        <dbReference type="ARBA" id="ARBA00022448"/>
    </source>
</evidence>
<name>A0ABR4N253_9FUNG</name>
<keyword evidence="10" id="KW-1185">Reference proteome</keyword>
<proteinExistence type="inferred from homology"/>
<protein>
    <recommendedName>
        <fullName evidence="8">Trafficking protein particle complex subunit BET3</fullName>
    </recommendedName>
</protein>
<gene>
    <name evidence="9" type="ORF">HK105_206899</name>
</gene>
<accession>A0ABR4N253</accession>
<evidence type="ECO:0000313" key="10">
    <source>
        <dbReference type="Proteomes" id="UP001527925"/>
    </source>
</evidence>
<organism evidence="9 10">
    <name type="scientific">Polyrhizophydium stewartii</name>
    <dbReference type="NCBI Taxonomy" id="2732419"/>
    <lineage>
        <taxon>Eukaryota</taxon>
        <taxon>Fungi</taxon>
        <taxon>Fungi incertae sedis</taxon>
        <taxon>Chytridiomycota</taxon>
        <taxon>Chytridiomycota incertae sedis</taxon>
        <taxon>Chytridiomycetes</taxon>
        <taxon>Rhizophydiales</taxon>
        <taxon>Rhizophydiales incertae sedis</taxon>
        <taxon>Polyrhizophydium</taxon>
    </lineage>
</organism>
<dbReference type="Proteomes" id="UP001527925">
    <property type="component" value="Unassembled WGS sequence"/>
</dbReference>
<dbReference type="Gene3D" id="3.30.1380.20">
    <property type="entry name" value="Trafficking protein particle complex subunit 3"/>
    <property type="match status" value="1"/>
</dbReference>
<reference evidence="9 10" key="1">
    <citation type="submission" date="2023-09" db="EMBL/GenBank/DDBJ databases">
        <title>Pangenome analysis of Batrachochytrium dendrobatidis and related Chytrids.</title>
        <authorList>
            <person name="Yacoub M.N."/>
            <person name="Stajich J.E."/>
            <person name="James T.Y."/>
        </authorList>
    </citation>
    <scope>NUCLEOTIDE SEQUENCE [LARGE SCALE GENOMIC DNA]</scope>
    <source>
        <strain evidence="9 10">JEL0888</strain>
    </source>
</reference>
<evidence type="ECO:0000256" key="8">
    <source>
        <dbReference type="PIRNR" id="PIRNR018293"/>
    </source>
</evidence>
<dbReference type="InterPro" id="IPR024096">
    <property type="entry name" value="NO_sig/Golgi_transp_ligand-bd"/>
</dbReference>
<dbReference type="PIRSF" id="PIRSF018293">
    <property type="entry name" value="TRAPP_I_complex_Bet3"/>
    <property type="match status" value="1"/>
</dbReference>
<evidence type="ECO:0000256" key="5">
    <source>
        <dbReference type="ARBA" id="ARBA00022824"/>
    </source>
</evidence>
<evidence type="ECO:0000256" key="3">
    <source>
        <dbReference type="ARBA" id="ARBA00006218"/>
    </source>
</evidence>
<evidence type="ECO:0000256" key="6">
    <source>
        <dbReference type="ARBA" id="ARBA00022892"/>
    </source>
</evidence>
<dbReference type="InterPro" id="IPR016721">
    <property type="entry name" value="Bet3"/>
</dbReference>
<evidence type="ECO:0000256" key="1">
    <source>
        <dbReference type="ARBA" id="ARBA00004222"/>
    </source>
</evidence>
<evidence type="ECO:0000256" key="7">
    <source>
        <dbReference type="ARBA" id="ARBA00023034"/>
    </source>
</evidence>
<dbReference type="PANTHER" id="PTHR13048">
    <property type="entry name" value="TRAFFICKING PROTEIN PARTICLE COMPLEX SUBUNIT 3"/>
    <property type="match status" value="1"/>
</dbReference>
<sequence>MLRSQQKPTADDLWKTKVDKIGAELFTLTYGSLVAQLVKDFEDYGEVNKQLDKMGYNMGTRLIDDYLAKTGSGRCADLRETAEAIAKSGFKLFLGVSPTVANWAPDGKEFSLILDENPLAEFVELPEPALSSLWYSNVLCGVLRGALEMVQMQTEVWFVSDVLRGDESTELRVRLVKYLEEEVPAGED</sequence>
<keyword evidence="7 8" id="KW-0333">Golgi apparatus</keyword>
<evidence type="ECO:0000313" key="9">
    <source>
        <dbReference type="EMBL" id="KAL2913597.1"/>
    </source>
</evidence>
<dbReference type="Pfam" id="PF04051">
    <property type="entry name" value="TRAPP"/>
    <property type="match status" value="1"/>
</dbReference>
<dbReference type="CDD" id="cd14942">
    <property type="entry name" value="TRAPPC3_bet3"/>
    <property type="match status" value="1"/>
</dbReference>